<dbReference type="Proteomes" id="UP000295735">
    <property type="component" value="Unassembled WGS sequence"/>
</dbReference>
<evidence type="ECO:0000313" key="4">
    <source>
        <dbReference type="EMBL" id="KAA1039346.1"/>
    </source>
</evidence>
<accession>A0ABQ6R8B8</accession>
<protein>
    <submittedName>
        <fullName evidence="4">ABC transporter substrate-binding protein</fullName>
    </submittedName>
</protein>
<dbReference type="Gene3D" id="3.40.50.1980">
    <property type="entry name" value="Nitrogenase molybdenum iron protein domain"/>
    <property type="match status" value="2"/>
</dbReference>
<comment type="caution">
    <text evidence="4">The sequence shown here is derived from an EMBL/GenBank/DDBJ whole genome shotgun (WGS) entry which is preliminary data.</text>
</comment>
<dbReference type="InterPro" id="IPR050902">
    <property type="entry name" value="ABC_Transporter_SBP"/>
</dbReference>
<dbReference type="PANTHER" id="PTHR30535">
    <property type="entry name" value="VITAMIN B12-BINDING PROTEIN"/>
    <property type="match status" value="1"/>
</dbReference>
<dbReference type="PROSITE" id="PS51257">
    <property type="entry name" value="PROKAR_LIPOPROTEIN"/>
    <property type="match status" value="1"/>
</dbReference>
<sequence length="287" mass="31670">MKKKEVVMKKLLLIILLVLTGCQHAAAPTTKKSMRIISLMPSNTEILYRLGLDRNIVGVSTVDDYPKDVATKQQFDSFNLNKEALLKAQPTLIVAHESAKAAEEKILSALQQKGIKVIYVKDATSLTEIDDTFMQIAKATDRVKEGRQLSAEVNKEIKEVSRKYPAAAGSRVFMEVSGEPEIYTGGRGTLFDDMLTTLHATNVFHDIEGWQPVSKEAIVRKNPDILITTSGQQEADYRKTVDGRGGFRQVTAVKKSRVYALNDDLLSRPGPRIAKGLEALAAVLADK</sequence>
<evidence type="ECO:0000256" key="2">
    <source>
        <dbReference type="SAM" id="SignalP"/>
    </source>
</evidence>
<dbReference type="PANTHER" id="PTHR30535:SF34">
    <property type="entry name" value="MOLYBDATE-BINDING PROTEIN MOLA"/>
    <property type="match status" value="1"/>
</dbReference>
<keyword evidence="2" id="KW-0732">Signal</keyword>
<organism evidence="4 5">
    <name type="scientific">Macrococcus equipercicus</name>
    <dbReference type="NCBI Taxonomy" id="69967"/>
    <lineage>
        <taxon>Bacteria</taxon>
        <taxon>Bacillati</taxon>
        <taxon>Bacillota</taxon>
        <taxon>Bacilli</taxon>
        <taxon>Bacillales</taxon>
        <taxon>Staphylococcaceae</taxon>
        <taxon>Macrococcus</taxon>
    </lineage>
</organism>
<proteinExistence type="inferred from homology"/>
<feature type="domain" description="Fe/B12 periplasmic-binding" evidence="3">
    <location>
        <begin position="35"/>
        <end position="287"/>
    </location>
</feature>
<reference evidence="4 5" key="1">
    <citation type="submission" date="2019-09" db="EMBL/GenBank/DDBJ databases">
        <authorList>
            <person name="Mazhar S."/>
            <person name="Altermann E."/>
            <person name="Hill C."/>
            <person name="Mcauliffe O."/>
        </authorList>
    </citation>
    <scope>NUCLEOTIDE SEQUENCE [LARGE SCALE GENOMIC DNA]</scope>
    <source>
        <strain evidence="4 5">ATCC 51831</strain>
    </source>
</reference>
<dbReference type="InterPro" id="IPR002491">
    <property type="entry name" value="ABC_transptr_periplasmic_BD"/>
</dbReference>
<comment type="similarity">
    <text evidence="1">Belongs to the bacterial solute-binding protein 8 family.</text>
</comment>
<feature type="chain" id="PRO_5045198672" evidence="2">
    <location>
        <begin position="26"/>
        <end position="287"/>
    </location>
</feature>
<feature type="signal peptide" evidence="2">
    <location>
        <begin position="1"/>
        <end position="25"/>
    </location>
</feature>
<dbReference type="SUPFAM" id="SSF53807">
    <property type="entry name" value="Helical backbone' metal receptor"/>
    <property type="match status" value="1"/>
</dbReference>
<dbReference type="Pfam" id="PF01497">
    <property type="entry name" value="Peripla_BP_2"/>
    <property type="match status" value="1"/>
</dbReference>
<evidence type="ECO:0000313" key="5">
    <source>
        <dbReference type="Proteomes" id="UP000295735"/>
    </source>
</evidence>
<dbReference type="CDD" id="cd01143">
    <property type="entry name" value="YvrC"/>
    <property type="match status" value="1"/>
</dbReference>
<dbReference type="PROSITE" id="PS50983">
    <property type="entry name" value="FE_B12_PBP"/>
    <property type="match status" value="1"/>
</dbReference>
<evidence type="ECO:0000256" key="1">
    <source>
        <dbReference type="ARBA" id="ARBA00008814"/>
    </source>
</evidence>
<name>A0ABQ6R8B8_9STAP</name>
<keyword evidence="5" id="KW-1185">Reference proteome</keyword>
<evidence type="ECO:0000259" key="3">
    <source>
        <dbReference type="PROSITE" id="PS50983"/>
    </source>
</evidence>
<dbReference type="EMBL" id="SCWC02000004">
    <property type="protein sequence ID" value="KAA1039346.1"/>
    <property type="molecule type" value="Genomic_DNA"/>
</dbReference>
<gene>
    <name evidence="4" type="ORF">ERX35_007170</name>
</gene>